<feature type="domain" description="SBP-type" evidence="5">
    <location>
        <begin position="1"/>
        <end position="77"/>
    </location>
</feature>
<sequence length="86" mass="10248">MVCQVAGCGRDLRGLKDYHQRYGICELHIKLPQVLKEGRLQRFCQQCGRFHDLAAFDVGRKSCREQLHKHNERRRRRTQVEAKKTR</sequence>
<dbReference type="PROSITE" id="PS51141">
    <property type="entry name" value="ZF_SBP"/>
    <property type="match status" value="1"/>
</dbReference>
<dbReference type="InterPro" id="IPR004333">
    <property type="entry name" value="SBP_dom"/>
</dbReference>
<dbReference type="Pfam" id="PF03110">
    <property type="entry name" value="SBP"/>
    <property type="match status" value="1"/>
</dbReference>
<dbReference type="Proteomes" id="UP000485058">
    <property type="component" value="Unassembled WGS sequence"/>
</dbReference>
<evidence type="ECO:0000256" key="3">
    <source>
        <dbReference type="ARBA" id="ARBA00022833"/>
    </source>
</evidence>
<evidence type="ECO:0000259" key="5">
    <source>
        <dbReference type="PROSITE" id="PS51141"/>
    </source>
</evidence>
<name>A0A6A0A0H2_HAELA</name>
<keyword evidence="3" id="KW-0862">Zinc</keyword>
<comment type="caution">
    <text evidence="6">The sequence shown here is derived from an EMBL/GenBank/DDBJ whole genome shotgun (WGS) entry which is preliminary data.</text>
</comment>
<dbReference type="InterPro" id="IPR036893">
    <property type="entry name" value="SBP_sf"/>
</dbReference>
<dbReference type="GO" id="GO:0008270">
    <property type="term" value="F:zinc ion binding"/>
    <property type="evidence" value="ECO:0007669"/>
    <property type="project" value="UniProtKB-KW"/>
</dbReference>
<dbReference type="InterPro" id="IPR044817">
    <property type="entry name" value="SBP-like"/>
</dbReference>
<reference evidence="6 7" key="1">
    <citation type="submission" date="2020-02" db="EMBL/GenBank/DDBJ databases">
        <title>Draft genome sequence of Haematococcus lacustris strain NIES-144.</title>
        <authorList>
            <person name="Morimoto D."/>
            <person name="Nakagawa S."/>
            <person name="Yoshida T."/>
            <person name="Sawayama S."/>
        </authorList>
    </citation>
    <scope>NUCLEOTIDE SEQUENCE [LARGE SCALE GENOMIC DNA]</scope>
    <source>
        <strain evidence="6 7">NIES-144</strain>
    </source>
</reference>
<organism evidence="6 7">
    <name type="scientific">Haematococcus lacustris</name>
    <name type="common">Green alga</name>
    <name type="synonym">Haematococcus pluvialis</name>
    <dbReference type="NCBI Taxonomy" id="44745"/>
    <lineage>
        <taxon>Eukaryota</taxon>
        <taxon>Viridiplantae</taxon>
        <taxon>Chlorophyta</taxon>
        <taxon>core chlorophytes</taxon>
        <taxon>Chlorophyceae</taxon>
        <taxon>CS clade</taxon>
        <taxon>Chlamydomonadales</taxon>
        <taxon>Haematococcaceae</taxon>
        <taxon>Haematococcus</taxon>
    </lineage>
</organism>
<evidence type="ECO:0000313" key="7">
    <source>
        <dbReference type="Proteomes" id="UP000485058"/>
    </source>
</evidence>
<dbReference type="SMR" id="A0A6A0A0H2"/>
<dbReference type="PANTHER" id="PTHR31251:SF169">
    <property type="entry name" value="SQUAMOSA PROMOTER-BINDING-LIKE PROTEIN 8"/>
    <property type="match status" value="1"/>
</dbReference>
<feature type="non-terminal residue" evidence="6">
    <location>
        <position position="86"/>
    </location>
</feature>
<dbReference type="Gene3D" id="4.10.1100.10">
    <property type="entry name" value="Transcription factor, SBP-box domain"/>
    <property type="match status" value="1"/>
</dbReference>
<dbReference type="PANTHER" id="PTHR31251">
    <property type="entry name" value="SQUAMOSA PROMOTER-BINDING-LIKE PROTEIN 4"/>
    <property type="match status" value="1"/>
</dbReference>
<keyword evidence="7" id="KW-1185">Reference proteome</keyword>
<evidence type="ECO:0000256" key="4">
    <source>
        <dbReference type="SAM" id="MobiDB-lite"/>
    </source>
</evidence>
<dbReference type="GO" id="GO:0005634">
    <property type="term" value="C:nucleus"/>
    <property type="evidence" value="ECO:0007669"/>
    <property type="project" value="InterPro"/>
</dbReference>
<dbReference type="EMBL" id="BLLF01003445">
    <property type="protein sequence ID" value="GFH27360.1"/>
    <property type="molecule type" value="Genomic_DNA"/>
</dbReference>
<proteinExistence type="predicted"/>
<gene>
    <name evidence="6" type="ORF">HaLaN_25667</name>
</gene>
<accession>A0A6A0A0H2</accession>
<evidence type="ECO:0000256" key="2">
    <source>
        <dbReference type="ARBA" id="ARBA00022771"/>
    </source>
</evidence>
<keyword evidence="2" id="KW-0863">Zinc-finger</keyword>
<evidence type="ECO:0000256" key="1">
    <source>
        <dbReference type="ARBA" id="ARBA00022723"/>
    </source>
</evidence>
<evidence type="ECO:0000313" key="6">
    <source>
        <dbReference type="EMBL" id="GFH27360.1"/>
    </source>
</evidence>
<protein>
    <recommendedName>
        <fullName evidence="5">SBP-type domain-containing protein</fullName>
    </recommendedName>
</protein>
<dbReference type="GO" id="GO:0003677">
    <property type="term" value="F:DNA binding"/>
    <property type="evidence" value="ECO:0007669"/>
    <property type="project" value="InterPro"/>
</dbReference>
<dbReference type="SUPFAM" id="SSF103612">
    <property type="entry name" value="SBT domain"/>
    <property type="match status" value="1"/>
</dbReference>
<keyword evidence="1" id="KW-0479">Metal-binding</keyword>
<feature type="region of interest" description="Disordered" evidence="4">
    <location>
        <begin position="67"/>
        <end position="86"/>
    </location>
</feature>
<dbReference type="AlphaFoldDB" id="A0A6A0A0H2"/>